<evidence type="ECO:0000256" key="2">
    <source>
        <dbReference type="ARBA" id="ARBA00008707"/>
    </source>
</evidence>
<evidence type="ECO:0000313" key="8">
    <source>
        <dbReference type="EMBL" id="GAA0166316.1"/>
    </source>
</evidence>
<feature type="region of interest" description="Disordered" evidence="6">
    <location>
        <begin position="1"/>
        <end position="21"/>
    </location>
</feature>
<evidence type="ECO:0000256" key="3">
    <source>
        <dbReference type="ARBA" id="ARBA00022692"/>
    </source>
</evidence>
<feature type="transmembrane region" description="Helical" evidence="7">
    <location>
        <begin position="125"/>
        <end position="144"/>
    </location>
</feature>
<reference evidence="8 9" key="1">
    <citation type="submission" date="2024-01" db="EMBL/GenBank/DDBJ databases">
        <title>The complete chloroplast genome sequence of Lithospermum erythrorhizon: insights into the phylogenetic relationship among Boraginaceae species and the maternal lineages of purple gromwells.</title>
        <authorList>
            <person name="Okada T."/>
            <person name="Watanabe K."/>
        </authorList>
    </citation>
    <scope>NUCLEOTIDE SEQUENCE [LARGE SCALE GENOMIC DNA]</scope>
</reference>
<evidence type="ECO:0000256" key="5">
    <source>
        <dbReference type="ARBA" id="ARBA00023136"/>
    </source>
</evidence>
<dbReference type="Pfam" id="PF05078">
    <property type="entry name" value="DUF679"/>
    <property type="match status" value="1"/>
</dbReference>
<proteinExistence type="inferred from homology"/>
<keyword evidence="4 7" id="KW-1133">Transmembrane helix</keyword>
<comment type="caution">
    <text evidence="8">The sequence shown here is derived from an EMBL/GenBank/DDBJ whole genome shotgun (WGS) entry which is preliminary data.</text>
</comment>
<comment type="similarity">
    <text evidence="2">Belongs to the plant DMP1 protein family.</text>
</comment>
<dbReference type="PANTHER" id="PTHR31621:SF0">
    <property type="entry name" value="PROTEIN DMP6"/>
    <property type="match status" value="1"/>
</dbReference>
<evidence type="ECO:0000256" key="1">
    <source>
        <dbReference type="ARBA" id="ARBA00004141"/>
    </source>
</evidence>
<dbReference type="GO" id="GO:0016020">
    <property type="term" value="C:membrane"/>
    <property type="evidence" value="ECO:0007669"/>
    <property type="project" value="UniProtKB-SubCell"/>
</dbReference>
<evidence type="ECO:0000256" key="4">
    <source>
        <dbReference type="ARBA" id="ARBA00022989"/>
    </source>
</evidence>
<dbReference type="InterPro" id="IPR007770">
    <property type="entry name" value="DMP"/>
</dbReference>
<evidence type="ECO:0000256" key="7">
    <source>
        <dbReference type="SAM" id="Phobius"/>
    </source>
</evidence>
<evidence type="ECO:0000256" key="6">
    <source>
        <dbReference type="SAM" id="MobiDB-lite"/>
    </source>
</evidence>
<dbReference type="GO" id="GO:0005737">
    <property type="term" value="C:cytoplasm"/>
    <property type="evidence" value="ECO:0007669"/>
    <property type="project" value="UniProtKB-ARBA"/>
</dbReference>
<keyword evidence="9" id="KW-1185">Reference proteome</keyword>
<evidence type="ECO:0000313" key="9">
    <source>
        <dbReference type="Proteomes" id="UP001454036"/>
    </source>
</evidence>
<keyword evidence="3 7" id="KW-0812">Transmembrane</keyword>
<dbReference type="EMBL" id="BAABME010022666">
    <property type="protein sequence ID" value="GAA0166316.1"/>
    <property type="molecule type" value="Genomic_DNA"/>
</dbReference>
<keyword evidence="5 7" id="KW-0472">Membrane</keyword>
<feature type="transmembrane region" description="Helical" evidence="7">
    <location>
        <begin position="156"/>
        <end position="180"/>
    </location>
</feature>
<comment type="subcellular location">
    <subcellularLocation>
        <location evidence="1">Membrane</location>
        <topology evidence="1">Multi-pass membrane protein</topology>
    </subcellularLocation>
</comment>
<dbReference type="Proteomes" id="UP001454036">
    <property type="component" value="Unassembled WGS sequence"/>
</dbReference>
<dbReference type="AlphaFoldDB" id="A0AAV3QSV5"/>
<dbReference type="GO" id="GO:0010256">
    <property type="term" value="P:endomembrane system organization"/>
    <property type="evidence" value="ECO:0007669"/>
    <property type="project" value="TreeGrafter"/>
</dbReference>
<name>A0AAV3QSV5_LITER</name>
<organism evidence="8 9">
    <name type="scientific">Lithospermum erythrorhizon</name>
    <name type="common">Purple gromwell</name>
    <name type="synonym">Lithospermum officinale var. erythrorhizon</name>
    <dbReference type="NCBI Taxonomy" id="34254"/>
    <lineage>
        <taxon>Eukaryota</taxon>
        <taxon>Viridiplantae</taxon>
        <taxon>Streptophyta</taxon>
        <taxon>Embryophyta</taxon>
        <taxon>Tracheophyta</taxon>
        <taxon>Spermatophyta</taxon>
        <taxon>Magnoliopsida</taxon>
        <taxon>eudicotyledons</taxon>
        <taxon>Gunneridae</taxon>
        <taxon>Pentapetalae</taxon>
        <taxon>asterids</taxon>
        <taxon>lamiids</taxon>
        <taxon>Boraginales</taxon>
        <taxon>Boraginaceae</taxon>
        <taxon>Boraginoideae</taxon>
        <taxon>Lithospermeae</taxon>
        <taxon>Lithospermum</taxon>
    </lineage>
</organism>
<dbReference type="PANTHER" id="PTHR31621">
    <property type="entry name" value="PROTEIN DMP3"/>
    <property type="match status" value="1"/>
</dbReference>
<protein>
    <submittedName>
        <fullName evidence="8">Uncharacterized protein</fullName>
    </submittedName>
</protein>
<gene>
    <name evidence="8" type="ORF">LIER_40168</name>
</gene>
<sequence length="197" mass="21053">MAHSASSDEATEATQKTGKQSAVNKTCSSASHLANLLPTGTLLSFQLLSPIFSNLGECDAMSRGLTGTLVSICALSCFLASFTDSLKDETGKVSYGFATLNGLWIIDGSPTTLPPAMATKYKLKFVDFVHAFMSLLIFLALSLFDKNVINCFFSDIPQIILNINSVLPVGIGLISCYIFVNFPTTRRGIGFSISLSS</sequence>
<accession>A0AAV3QSV5</accession>